<evidence type="ECO:0000313" key="1">
    <source>
        <dbReference type="EMBL" id="KAK5833948.1"/>
    </source>
</evidence>
<proteinExistence type="predicted"/>
<dbReference type="Proteomes" id="UP001358586">
    <property type="component" value="Chromosome 5"/>
</dbReference>
<evidence type="ECO:0000313" key="2">
    <source>
        <dbReference type="Proteomes" id="UP001358586"/>
    </source>
</evidence>
<protein>
    <submittedName>
        <fullName evidence="1">Uncharacterized protein</fullName>
    </submittedName>
</protein>
<keyword evidence="2" id="KW-1185">Reference proteome</keyword>
<reference evidence="1 2" key="1">
    <citation type="submission" date="2023-03" db="EMBL/GenBank/DDBJ databases">
        <title>WGS of Gossypium arboreum.</title>
        <authorList>
            <person name="Yu D."/>
        </authorList>
    </citation>
    <scope>NUCLEOTIDE SEQUENCE [LARGE SCALE GENOMIC DNA]</scope>
    <source>
        <tissue evidence="1">Leaf</tissue>
    </source>
</reference>
<organism evidence="1 2">
    <name type="scientific">Gossypium arboreum</name>
    <name type="common">Tree cotton</name>
    <name type="synonym">Gossypium nanking</name>
    <dbReference type="NCBI Taxonomy" id="29729"/>
    <lineage>
        <taxon>Eukaryota</taxon>
        <taxon>Viridiplantae</taxon>
        <taxon>Streptophyta</taxon>
        <taxon>Embryophyta</taxon>
        <taxon>Tracheophyta</taxon>
        <taxon>Spermatophyta</taxon>
        <taxon>Magnoliopsida</taxon>
        <taxon>eudicotyledons</taxon>
        <taxon>Gunneridae</taxon>
        <taxon>Pentapetalae</taxon>
        <taxon>rosids</taxon>
        <taxon>malvids</taxon>
        <taxon>Malvales</taxon>
        <taxon>Malvaceae</taxon>
        <taxon>Malvoideae</taxon>
        <taxon>Gossypium</taxon>
    </lineage>
</organism>
<comment type="caution">
    <text evidence="1">The sequence shown here is derived from an EMBL/GenBank/DDBJ whole genome shotgun (WGS) entry which is preliminary data.</text>
</comment>
<name>A0ABR0Q4X7_GOSAR</name>
<dbReference type="EMBL" id="JARKNE010000005">
    <property type="protein sequence ID" value="KAK5833948.1"/>
    <property type="molecule type" value="Genomic_DNA"/>
</dbReference>
<gene>
    <name evidence="1" type="ORF">PVK06_017815</name>
</gene>
<sequence length="90" mass="10373">MAGEGIFTRLQKELDNRIGDRFKELKEEFCAELRFELQGQLHRVFEQYLVKILASGKGKRVMNGSPPRFSLRTPGCHHRGEIVDLNTQVT</sequence>
<accession>A0ABR0Q4X7</accession>